<feature type="compositionally biased region" description="Low complexity" evidence="5">
    <location>
        <begin position="181"/>
        <end position="195"/>
    </location>
</feature>
<dbReference type="EMBL" id="JAXCGZ010019040">
    <property type="protein sequence ID" value="KAK7066745.1"/>
    <property type="molecule type" value="Genomic_DNA"/>
</dbReference>
<dbReference type="Proteomes" id="UP001381693">
    <property type="component" value="Unassembled WGS sequence"/>
</dbReference>
<name>A0AAN8ZZK4_HALRR</name>
<keyword evidence="9" id="KW-1185">Reference proteome</keyword>
<evidence type="ECO:0000313" key="9">
    <source>
        <dbReference type="Proteomes" id="UP001381693"/>
    </source>
</evidence>
<proteinExistence type="predicted"/>
<dbReference type="InterPro" id="IPR000159">
    <property type="entry name" value="RA_dom"/>
</dbReference>
<evidence type="ECO:0000313" key="8">
    <source>
        <dbReference type="EMBL" id="KAK7066745.1"/>
    </source>
</evidence>
<evidence type="ECO:0000256" key="2">
    <source>
        <dbReference type="ARBA" id="ARBA00022833"/>
    </source>
</evidence>
<dbReference type="GO" id="GO:0007165">
    <property type="term" value="P:signal transduction"/>
    <property type="evidence" value="ECO:0007669"/>
    <property type="project" value="InterPro"/>
</dbReference>
<keyword evidence="1 4" id="KW-0479">Metal-binding</keyword>
<evidence type="ECO:0000259" key="6">
    <source>
        <dbReference type="PROSITE" id="PS50023"/>
    </source>
</evidence>
<dbReference type="PANTHER" id="PTHR22738">
    <property type="entry name" value="RASSF"/>
    <property type="match status" value="1"/>
</dbReference>
<gene>
    <name evidence="8" type="primary">RASSF2</name>
    <name evidence="8" type="ORF">SK128_015388</name>
</gene>
<feature type="domain" description="LIM zinc-binding" evidence="6">
    <location>
        <begin position="2"/>
        <end position="63"/>
    </location>
</feature>
<dbReference type="AlphaFoldDB" id="A0AAN8ZZK4"/>
<feature type="region of interest" description="Disordered" evidence="5">
    <location>
        <begin position="349"/>
        <end position="388"/>
    </location>
</feature>
<feature type="compositionally biased region" description="Basic residues" evidence="5">
    <location>
        <begin position="377"/>
        <end position="388"/>
    </location>
</feature>
<dbReference type="SUPFAM" id="SSF57716">
    <property type="entry name" value="Glucocorticoid receptor-like (DNA-binding domain)"/>
    <property type="match status" value="2"/>
</dbReference>
<dbReference type="InterPro" id="IPR001781">
    <property type="entry name" value="Znf_LIM"/>
</dbReference>
<feature type="compositionally biased region" description="Low complexity" evidence="5">
    <location>
        <begin position="349"/>
        <end position="361"/>
    </location>
</feature>
<evidence type="ECO:0000256" key="5">
    <source>
        <dbReference type="SAM" id="MobiDB-lite"/>
    </source>
</evidence>
<evidence type="ECO:0000259" key="7">
    <source>
        <dbReference type="PROSITE" id="PS50200"/>
    </source>
</evidence>
<feature type="region of interest" description="Disordered" evidence="5">
    <location>
        <begin position="214"/>
        <end position="239"/>
    </location>
</feature>
<evidence type="ECO:0000256" key="3">
    <source>
        <dbReference type="ARBA" id="ARBA00023038"/>
    </source>
</evidence>
<feature type="compositionally biased region" description="Polar residues" evidence="5">
    <location>
        <begin position="365"/>
        <end position="375"/>
    </location>
</feature>
<feature type="domain" description="Ras-associating" evidence="7">
    <location>
        <begin position="416"/>
        <end position="455"/>
    </location>
</feature>
<dbReference type="PANTHER" id="PTHR22738:SF15">
    <property type="entry name" value="LD40758P"/>
    <property type="match status" value="1"/>
</dbReference>
<reference evidence="8 9" key="1">
    <citation type="submission" date="2023-11" db="EMBL/GenBank/DDBJ databases">
        <title>Halocaridina rubra genome assembly.</title>
        <authorList>
            <person name="Smith C."/>
        </authorList>
    </citation>
    <scope>NUCLEOTIDE SEQUENCE [LARGE SCALE GENOMIC DNA]</scope>
    <source>
        <strain evidence="8">EP-1</strain>
        <tissue evidence="8">Whole</tissue>
    </source>
</reference>
<dbReference type="GO" id="GO:0046872">
    <property type="term" value="F:metal ion binding"/>
    <property type="evidence" value="ECO:0007669"/>
    <property type="project" value="UniProtKB-KW"/>
</dbReference>
<dbReference type="FunFam" id="2.10.110.10:FF:000104">
    <property type="entry name" value="Ras association domain-containing protein 2"/>
    <property type="match status" value="1"/>
</dbReference>
<dbReference type="Gene3D" id="3.10.20.90">
    <property type="entry name" value="Phosphatidylinositol 3-kinase Catalytic Subunit, Chain A, domain 1"/>
    <property type="match status" value="1"/>
</dbReference>
<accession>A0AAN8ZZK4</accession>
<dbReference type="Pfam" id="PF00412">
    <property type="entry name" value="LIM"/>
    <property type="match status" value="1"/>
</dbReference>
<keyword evidence="2 4" id="KW-0862">Zinc</keyword>
<organism evidence="8 9">
    <name type="scientific">Halocaridina rubra</name>
    <name type="common">Hawaiian red shrimp</name>
    <dbReference type="NCBI Taxonomy" id="373956"/>
    <lineage>
        <taxon>Eukaryota</taxon>
        <taxon>Metazoa</taxon>
        <taxon>Ecdysozoa</taxon>
        <taxon>Arthropoda</taxon>
        <taxon>Crustacea</taxon>
        <taxon>Multicrustacea</taxon>
        <taxon>Malacostraca</taxon>
        <taxon>Eumalacostraca</taxon>
        <taxon>Eucarida</taxon>
        <taxon>Decapoda</taxon>
        <taxon>Pleocyemata</taxon>
        <taxon>Caridea</taxon>
        <taxon>Atyoidea</taxon>
        <taxon>Atyidae</taxon>
        <taxon>Halocaridina</taxon>
    </lineage>
</organism>
<keyword evidence="3 4" id="KW-0440">LIM domain</keyword>
<dbReference type="PROSITE" id="PS50023">
    <property type="entry name" value="LIM_DOMAIN_2"/>
    <property type="match status" value="1"/>
</dbReference>
<dbReference type="SMART" id="SM00132">
    <property type="entry name" value="LIM"/>
    <property type="match status" value="1"/>
</dbReference>
<protein>
    <submittedName>
        <fullName evidence="8">Ras association domain-containing protein 2</fullName>
    </submittedName>
</protein>
<evidence type="ECO:0000256" key="1">
    <source>
        <dbReference type="ARBA" id="ARBA00022723"/>
    </source>
</evidence>
<comment type="caution">
    <text evidence="8">The sequence shown here is derived from an EMBL/GenBank/DDBJ whole genome shotgun (WGS) entry which is preliminary data.</text>
</comment>
<dbReference type="CDD" id="cd09401">
    <property type="entry name" value="LIM_TLP_like"/>
    <property type="match status" value="1"/>
</dbReference>
<feature type="region of interest" description="Disordered" evidence="5">
    <location>
        <begin position="160"/>
        <end position="198"/>
    </location>
</feature>
<dbReference type="PROSITE" id="PS00478">
    <property type="entry name" value="LIM_DOMAIN_1"/>
    <property type="match status" value="1"/>
</dbReference>
<dbReference type="PROSITE" id="PS50200">
    <property type="entry name" value="RA"/>
    <property type="match status" value="1"/>
</dbReference>
<feature type="non-terminal residue" evidence="8">
    <location>
        <position position="455"/>
    </location>
</feature>
<dbReference type="Pfam" id="PF00788">
    <property type="entry name" value="RA"/>
    <property type="match status" value="1"/>
</dbReference>
<dbReference type="Gene3D" id="2.10.110.10">
    <property type="entry name" value="Cysteine Rich Protein"/>
    <property type="match status" value="1"/>
</dbReference>
<evidence type="ECO:0000256" key="4">
    <source>
        <dbReference type="PROSITE-ProRule" id="PRU00125"/>
    </source>
</evidence>
<sequence>MWLCRKCGKPVYFAERKQSLGFDWHPNCLRCEECGKRLNPGQHAEHKGVPYCHHPCYGALFGPQLFGHGTRNECHTSFGKVENRDGQVKRSHLESKLKAYNQYYEGKPGELKSREANGRMILEGVLRIYWGVRNVIHLKEEDDQRTLTVRRRSTVNSAAFYSDTDDEEPPLWRDETVNGWSTPQSPSTPVTPSSTGDRKCNVPFGFQVYDSYSLDRSDSNSSTSKISLDHSTPTKEDFEKLDEYASKADKNLEGETDMQVEDIEDQEMCAVGEISTSKSSEAVAAEYPFGSTTVDTAASGNVEKVENPTNQSSECQDLTLDTSIVSIASSANNESVFVKESDNSLIFENSDLSNNNNSLEDPSQSRKTAAKTGSTAIRRRPGRRMNKAKVKRRCSINGHFYLRETSSFTPPHGSPCSVWVTSLVTVEEVLNMLLEKYKVEMSSRNFALFVIKDNG</sequence>
<dbReference type="InterPro" id="IPR033614">
    <property type="entry name" value="RASSF1-6"/>
</dbReference>